<comment type="caution">
    <text evidence="1">The sequence shown here is derived from an EMBL/GenBank/DDBJ whole genome shotgun (WGS) entry which is preliminary data.</text>
</comment>
<accession>A0A392U5U6</accession>
<sequence>EPEVMWNMRTLFMQKSKSRKPGWPQPYWRANG</sequence>
<protein>
    <submittedName>
        <fullName evidence="1">Uncharacterized protein</fullName>
    </submittedName>
</protein>
<dbReference type="EMBL" id="LXQA010745118">
    <property type="protein sequence ID" value="MCI68893.1"/>
    <property type="molecule type" value="Genomic_DNA"/>
</dbReference>
<organism evidence="1 2">
    <name type="scientific">Trifolium medium</name>
    <dbReference type="NCBI Taxonomy" id="97028"/>
    <lineage>
        <taxon>Eukaryota</taxon>
        <taxon>Viridiplantae</taxon>
        <taxon>Streptophyta</taxon>
        <taxon>Embryophyta</taxon>
        <taxon>Tracheophyta</taxon>
        <taxon>Spermatophyta</taxon>
        <taxon>Magnoliopsida</taxon>
        <taxon>eudicotyledons</taxon>
        <taxon>Gunneridae</taxon>
        <taxon>Pentapetalae</taxon>
        <taxon>rosids</taxon>
        <taxon>fabids</taxon>
        <taxon>Fabales</taxon>
        <taxon>Fabaceae</taxon>
        <taxon>Papilionoideae</taxon>
        <taxon>50 kb inversion clade</taxon>
        <taxon>NPAAA clade</taxon>
        <taxon>Hologalegina</taxon>
        <taxon>IRL clade</taxon>
        <taxon>Trifolieae</taxon>
        <taxon>Trifolium</taxon>
    </lineage>
</organism>
<dbReference type="AlphaFoldDB" id="A0A392U5U6"/>
<proteinExistence type="predicted"/>
<reference evidence="1 2" key="1">
    <citation type="journal article" date="2018" name="Front. Plant Sci.">
        <title>Red Clover (Trifolium pratense) and Zigzag Clover (T. medium) - A Picture of Genomic Similarities and Differences.</title>
        <authorList>
            <person name="Dluhosova J."/>
            <person name="Istvanek J."/>
            <person name="Nedelnik J."/>
            <person name="Repkova J."/>
        </authorList>
    </citation>
    <scope>NUCLEOTIDE SEQUENCE [LARGE SCALE GENOMIC DNA]</scope>
    <source>
        <strain evidence="2">cv. 10/8</strain>
        <tissue evidence="1">Leaf</tissue>
    </source>
</reference>
<dbReference type="Proteomes" id="UP000265520">
    <property type="component" value="Unassembled WGS sequence"/>
</dbReference>
<name>A0A392U5U6_9FABA</name>
<evidence type="ECO:0000313" key="2">
    <source>
        <dbReference type="Proteomes" id="UP000265520"/>
    </source>
</evidence>
<keyword evidence="2" id="KW-1185">Reference proteome</keyword>
<feature type="non-terminal residue" evidence="1">
    <location>
        <position position="1"/>
    </location>
</feature>
<evidence type="ECO:0000313" key="1">
    <source>
        <dbReference type="EMBL" id="MCI68893.1"/>
    </source>
</evidence>